<keyword evidence="3" id="KW-1185">Reference proteome</keyword>
<dbReference type="GeneID" id="20041581"/>
<dbReference type="RefSeq" id="YP_009052404.1">
    <property type="nucleotide sequence ID" value="NC_024697.1"/>
</dbReference>
<reference evidence="2 3" key="1">
    <citation type="journal article" date="2014" name="Virology">
        <title>Genome of brown tide virus (AaV), the little giant of the Megaviridae, elucidates NCLDV genome expansion and host-virus coevolution.</title>
        <authorList>
            <person name="Moniruzzaman M."/>
            <person name="LeCleir G.R."/>
            <person name="Brown C.M."/>
            <person name="Gobler C.J."/>
            <person name="Bidle K.D."/>
            <person name="Wilson W.H."/>
            <person name="Wilhelm S.W."/>
        </authorList>
    </citation>
    <scope>NUCLEOTIDE SEQUENCE [LARGE SCALE GENOMIC DNA]</scope>
    <source>
        <strain evidence="2">BtV-01</strain>
    </source>
</reference>
<name>A0A076FHM3_9VIRU</name>
<keyword evidence="1" id="KW-1133">Transmembrane helix</keyword>
<dbReference type="KEGG" id="vg:20041581"/>
<evidence type="ECO:0000256" key="1">
    <source>
        <dbReference type="SAM" id="Phobius"/>
    </source>
</evidence>
<gene>
    <name evidence="2" type="ORF">AaV_330</name>
</gene>
<dbReference type="Proteomes" id="UP000028667">
    <property type="component" value="Segment"/>
</dbReference>
<evidence type="ECO:0008006" key="4">
    <source>
        <dbReference type="Google" id="ProtNLM"/>
    </source>
</evidence>
<keyword evidence="1" id="KW-0812">Transmembrane</keyword>
<organism evidence="2 3">
    <name type="scientific">Aureococcus anophagefferens virus</name>
    <dbReference type="NCBI Taxonomy" id="1474867"/>
    <lineage>
        <taxon>Viruses</taxon>
        <taxon>Varidnaviria</taxon>
        <taxon>Bamfordvirae</taxon>
        <taxon>Nucleocytoviricota</taxon>
        <taxon>Megaviricetes</taxon>
        <taxon>Imitervirales</taxon>
        <taxon>Schizomimiviridae</taxon>
        <taxon>Kratosvirus</taxon>
        <taxon>Kratosvirus quantuckense</taxon>
    </lineage>
</organism>
<keyword evidence="1" id="KW-0472">Membrane</keyword>
<dbReference type="EMBL" id="KJ645900">
    <property type="protein sequence ID" value="AII17262.1"/>
    <property type="molecule type" value="Genomic_DNA"/>
</dbReference>
<proteinExistence type="predicted"/>
<feature type="transmembrane region" description="Helical" evidence="1">
    <location>
        <begin position="259"/>
        <end position="276"/>
    </location>
</feature>
<feature type="transmembrane region" description="Helical" evidence="1">
    <location>
        <begin position="216"/>
        <end position="239"/>
    </location>
</feature>
<accession>A0A076FHM3</accession>
<evidence type="ECO:0000313" key="2">
    <source>
        <dbReference type="EMBL" id="AII17262.1"/>
    </source>
</evidence>
<evidence type="ECO:0000313" key="3">
    <source>
        <dbReference type="Proteomes" id="UP000028667"/>
    </source>
</evidence>
<sequence>MSDCYTYEKLNYKQGVFDESIDVTYIITMEESIERHEHIRNELKKHQPTSKVIIVFNKGYKKCAKSYNCGEVDISYKDLTHAVMHIFDISKEKGNILILEDDFIFNNDISDKDIDNVTDFLKKKEPDVYSLGSIQYIVNPLSLTHRKLFAKMGTHAMIYSKNGRENLKKKFENCSEKSHDIDVLTCYPSECYGYHKNVYAQIFSETENRSNWGKDLYYVPIFIVKVYIGFITTIVYFFGLDKEERIHTKYDNLNLYLRLLNIIVFIFIIYSVIRILKSKVFC</sequence>
<protein>
    <recommendedName>
        <fullName evidence="4">Glycosyltransferase</fullName>
    </recommendedName>
</protein>